<keyword evidence="4 6" id="KW-0324">Glycolysis</keyword>
<dbReference type="EMBL" id="JH597770">
    <property type="protein sequence ID" value="EHP68383.1"/>
    <property type="molecule type" value="Genomic_DNA"/>
</dbReference>
<evidence type="ECO:0000256" key="3">
    <source>
        <dbReference type="ARBA" id="ARBA00022842"/>
    </source>
</evidence>
<keyword evidence="6" id="KW-0964">Secreted</keyword>
<comment type="cofactor">
    <cofactor evidence="9">
        <name>Mg(2+)</name>
        <dbReference type="ChEBI" id="CHEBI:18420"/>
    </cofactor>
    <text evidence="9">Mg(2+) is required for catalysis and for stabilizing the dimer.</text>
</comment>
<dbReference type="HOGENOM" id="CLU_031223_2_1_2"/>
<dbReference type="GO" id="GO:0000287">
    <property type="term" value="F:magnesium ion binding"/>
    <property type="evidence" value="ECO:0007669"/>
    <property type="project" value="UniProtKB-UniRule"/>
</dbReference>
<evidence type="ECO:0000256" key="8">
    <source>
        <dbReference type="PIRSR" id="PIRSR001400-2"/>
    </source>
</evidence>
<evidence type="ECO:0000313" key="13">
    <source>
        <dbReference type="Proteomes" id="UP000003980"/>
    </source>
</evidence>
<evidence type="ECO:0000256" key="1">
    <source>
        <dbReference type="ARBA" id="ARBA00005031"/>
    </source>
</evidence>
<feature type="binding site" evidence="8">
    <location>
        <position position="384"/>
    </location>
    <ligand>
        <name>substrate</name>
    </ligand>
</feature>
<evidence type="ECO:0000256" key="5">
    <source>
        <dbReference type="ARBA" id="ARBA00023239"/>
    </source>
</evidence>
<feature type="binding site" evidence="6 9">
    <location>
        <position position="308"/>
    </location>
    <ligand>
        <name>Mg(2+)</name>
        <dbReference type="ChEBI" id="CHEBI:18420"/>
    </ligand>
</feature>
<dbReference type="InterPro" id="IPR020811">
    <property type="entry name" value="Enolase_N"/>
</dbReference>
<dbReference type="SFLD" id="SFLDF00002">
    <property type="entry name" value="enolase"/>
    <property type="match status" value="1"/>
</dbReference>
<proteinExistence type="inferred from homology"/>
<dbReference type="InterPro" id="IPR020809">
    <property type="entry name" value="Enolase_CS"/>
</dbReference>
<dbReference type="AlphaFoldDB" id="H2C8A7"/>
<dbReference type="GO" id="GO:0006096">
    <property type="term" value="P:glycolytic process"/>
    <property type="evidence" value="ECO:0007669"/>
    <property type="project" value="UniProtKB-UniRule"/>
</dbReference>
<dbReference type="GO" id="GO:0009986">
    <property type="term" value="C:cell surface"/>
    <property type="evidence" value="ECO:0007669"/>
    <property type="project" value="UniProtKB-SubCell"/>
</dbReference>
<dbReference type="InterPro" id="IPR020810">
    <property type="entry name" value="Enolase_C"/>
</dbReference>
<feature type="active site" description="Proton donor" evidence="6 7">
    <location>
        <position position="204"/>
    </location>
</feature>
<evidence type="ECO:0000313" key="12">
    <source>
        <dbReference type="EMBL" id="EHP68383.1"/>
    </source>
</evidence>
<keyword evidence="6" id="KW-0963">Cytoplasm</keyword>
<dbReference type="PANTHER" id="PTHR11902:SF1">
    <property type="entry name" value="ENOLASE"/>
    <property type="match status" value="1"/>
</dbReference>
<feature type="binding site" evidence="6">
    <location>
        <position position="384"/>
    </location>
    <ligand>
        <name>(2R)-2-phosphoglycerate</name>
        <dbReference type="ChEBI" id="CHEBI:58289"/>
    </ligand>
</feature>
<dbReference type="Proteomes" id="UP000003980">
    <property type="component" value="Unassembled WGS sequence"/>
</dbReference>
<keyword evidence="3 6" id="KW-0460">Magnesium</keyword>
<comment type="catalytic activity">
    <reaction evidence="6">
        <text>(2R)-2-phosphoglycerate = phosphoenolpyruvate + H2O</text>
        <dbReference type="Rhea" id="RHEA:10164"/>
        <dbReference type="ChEBI" id="CHEBI:15377"/>
        <dbReference type="ChEBI" id="CHEBI:58289"/>
        <dbReference type="ChEBI" id="CHEBI:58702"/>
        <dbReference type="EC" id="4.2.1.11"/>
    </reaction>
</comment>
<evidence type="ECO:0000259" key="10">
    <source>
        <dbReference type="SMART" id="SM01192"/>
    </source>
</evidence>
<dbReference type="Pfam" id="PF03952">
    <property type="entry name" value="Enolase_N"/>
    <property type="match status" value="1"/>
</dbReference>
<feature type="binding site" evidence="6 9">
    <location>
        <position position="239"/>
    </location>
    <ligand>
        <name>Mg(2+)</name>
        <dbReference type="ChEBI" id="CHEBI:18420"/>
    </ligand>
</feature>
<dbReference type="SUPFAM" id="SSF54826">
    <property type="entry name" value="Enolase N-terminal domain-like"/>
    <property type="match status" value="1"/>
</dbReference>
<feature type="active site" description="Proton acceptor" evidence="6 7">
    <location>
        <position position="333"/>
    </location>
</feature>
<organism evidence="12 13">
    <name type="scientific">Metallosphaera yellowstonensis MK1</name>
    <dbReference type="NCBI Taxonomy" id="671065"/>
    <lineage>
        <taxon>Archaea</taxon>
        <taxon>Thermoproteota</taxon>
        <taxon>Thermoprotei</taxon>
        <taxon>Sulfolobales</taxon>
        <taxon>Sulfolobaceae</taxon>
        <taxon>Metallosphaera</taxon>
    </lineage>
</organism>
<accession>H2C8A7</accession>
<feature type="binding site" evidence="6">
    <location>
        <position position="362"/>
    </location>
    <ligand>
        <name>(2R)-2-phosphoglycerate</name>
        <dbReference type="ChEBI" id="CHEBI:58289"/>
    </ligand>
</feature>
<feature type="binding site" evidence="6">
    <location>
        <position position="333"/>
    </location>
    <ligand>
        <name>(2R)-2-phosphoglycerate</name>
        <dbReference type="ChEBI" id="CHEBI:58289"/>
    </ligand>
</feature>
<feature type="binding site" evidence="8">
    <location>
        <position position="152"/>
    </location>
    <ligand>
        <name>substrate</name>
    </ligand>
</feature>
<dbReference type="CDD" id="cd03313">
    <property type="entry name" value="enolase"/>
    <property type="match status" value="1"/>
</dbReference>
<comment type="similarity">
    <text evidence="2 6">Belongs to the enolase family.</text>
</comment>
<dbReference type="STRING" id="671065.MetMK1DRAFT_00028150"/>
<feature type="binding site" evidence="6">
    <location>
        <position position="160"/>
    </location>
    <ligand>
        <name>(2R)-2-phosphoglycerate</name>
        <dbReference type="ChEBI" id="CHEBI:58289"/>
    </ligand>
</feature>
<dbReference type="Pfam" id="PF00113">
    <property type="entry name" value="Enolase_C"/>
    <property type="match status" value="1"/>
</dbReference>
<dbReference type="UniPathway" id="UPA00109">
    <property type="reaction ID" value="UER00187"/>
</dbReference>
<dbReference type="eggNOG" id="arCOG01169">
    <property type="taxonomic scope" value="Archaea"/>
</dbReference>
<dbReference type="GO" id="GO:0005576">
    <property type="term" value="C:extracellular region"/>
    <property type="evidence" value="ECO:0007669"/>
    <property type="project" value="UniProtKB-SubCell"/>
</dbReference>
<dbReference type="PRINTS" id="PR00148">
    <property type="entry name" value="ENOLASE"/>
</dbReference>
<dbReference type="SMART" id="SM01192">
    <property type="entry name" value="Enolase_C"/>
    <property type="match status" value="1"/>
</dbReference>
<dbReference type="InterPro" id="IPR029017">
    <property type="entry name" value="Enolase-like_N"/>
</dbReference>
<dbReference type="InterPro" id="IPR000941">
    <property type="entry name" value="Enolase"/>
</dbReference>
<dbReference type="OrthoDB" id="8680at2157"/>
<feature type="binding site" evidence="8">
    <location>
        <begin position="360"/>
        <end position="363"/>
    </location>
    <ligand>
        <name>substrate</name>
    </ligand>
</feature>
<dbReference type="RefSeq" id="WP_009074732.1">
    <property type="nucleotide sequence ID" value="NZ_JH597770.1"/>
</dbReference>
<keyword evidence="13" id="KW-1185">Reference proteome</keyword>
<dbReference type="PANTHER" id="PTHR11902">
    <property type="entry name" value="ENOLASE"/>
    <property type="match status" value="1"/>
</dbReference>
<dbReference type="EC" id="4.2.1.11" evidence="6"/>
<feature type="binding site" evidence="8">
    <location>
        <position position="282"/>
    </location>
    <ligand>
        <name>substrate</name>
    </ligand>
</feature>
<feature type="domain" description="Enolase N-terminal" evidence="11">
    <location>
        <begin position="7"/>
        <end position="131"/>
    </location>
</feature>
<evidence type="ECO:0000256" key="7">
    <source>
        <dbReference type="PIRSR" id="PIRSR001400-1"/>
    </source>
</evidence>
<dbReference type="NCBIfam" id="TIGR01060">
    <property type="entry name" value="eno"/>
    <property type="match status" value="1"/>
</dbReference>
<dbReference type="SUPFAM" id="SSF51604">
    <property type="entry name" value="Enolase C-terminal domain-like"/>
    <property type="match status" value="1"/>
</dbReference>
<dbReference type="PROSITE" id="PS00164">
    <property type="entry name" value="ENOLASE"/>
    <property type="match status" value="1"/>
</dbReference>
<feature type="domain" description="Enolase C-terminal TIM barrel" evidence="10">
    <location>
        <begin position="136"/>
        <end position="416"/>
    </location>
</feature>
<dbReference type="Gene3D" id="3.20.20.120">
    <property type="entry name" value="Enolase-like C-terminal domain"/>
    <property type="match status" value="1"/>
</dbReference>
<feature type="binding site" evidence="8">
    <location>
        <position position="308"/>
    </location>
    <ligand>
        <name>substrate</name>
    </ligand>
</feature>
<feature type="binding site" evidence="6 9">
    <location>
        <position position="282"/>
    </location>
    <ligand>
        <name>Mg(2+)</name>
        <dbReference type="ChEBI" id="CHEBI:18420"/>
    </ligand>
</feature>
<keyword evidence="12" id="KW-0670">Pyruvate</keyword>
<dbReference type="SFLD" id="SFLDS00001">
    <property type="entry name" value="Enolase"/>
    <property type="match status" value="1"/>
</dbReference>
<dbReference type="SMART" id="SM01193">
    <property type="entry name" value="Enolase_N"/>
    <property type="match status" value="1"/>
</dbReference>
<keyword evidence="5 6" id="KW-0456">Lyase</keyword>
<feature type="binding site" evidence="6">
    <location>
        <position position="363"/>
    </location>
    <ligand>
        <name>(2R)-2-phosphoglycerate</name>
        <dbReference type="ChEBI" id="CHEBI:58289"/>
    </ligand>
</feature>
<comment type="function">
    <text evidence="6">Catalyzes the reversible conversion of 2-phosphoglycerate (2-PG) into phosphoenolpyruvate (PEP). It is essential for the degradation of carbohydrates via glycolysis.</text>
</comment>
<dbReference type="GO" id="GO:0000015">
    <property type="term" value="C:phosphopyruvate hydratase complex"/>
    <property type="evidence" value="ECO:0007669"/>
    <property type="project" value="InterPro"/>
</dbReference>
<evidence type="ECO:0000256" key="2">
    <source>
        <dbReference type="ARBA" id="ARBA00009604"/>
    </source>
</evidence>
<evidence type="ECO:0000259" key="11">
    <source>
        <dbReference type="SMART" id="SM01193"/>
    </source>
</evidence>
<comment type="pathway">
    <text evidence="1 6">Carbohydrate degradation; glycolysis; pyruvate from D-glyceraldehyde 3-phosphate: step 4/5.</text>
</comment>
<comment type="cofactor">
    <cofactor evidence="6">
        <name>Mg(2+)</name>
        <dbReference type="ChEBI" id="CHEBI:18420"/>
    </cofactor>
    <text evidence="6">Binds a second Mg(2+) ion via substrate during catalysis.</text>
</comment>
<dbReference type="SFLD" id="SFLDG00178">
    <property type="entry name" value="enolase"/>
    <property type="match status" value="1"/>
</dbReference>
<dbReference type="InterPro" id="IPR036849">
    <property type="entry name" value="Enolase-like_C_sf"/>
</dbReference>
<sequence>MMSDLSIFDLKGFEIIDSRGNFTVRAKVKLGCGVTATGDAPAGASKGSREVVELRDERGSVEMAVKSINYYISPALIGMDSKFQTTVDKVLINLDGTENKSRLGANAMVATSIAVSKAASLALGVETFMHLGGSGPHIIPVPLMNILNGGLHAGNNLKIQEFMIIPVGFDTLKEALSASLVIYKALKSLVTEKYGKIYTAVGDEGGISPPLSKTEDALELVHSAVKRSGYEDKVLLGLDAAASNFYNKKEDKYEIDGNSKTRQEMIDFYVSLKDRYPLLYVEDPFEENDFKSFTELQSKMKGVLVSGDDIYTTNVKYLTKGIESGATKAVIVKVNQIGTITEAMEFVNLAKRHSIKTAISHRSGETEDSFIADLAVAVNSEFIKTGAPARGERTSKYNRLLEIEKEFGFEYMGKKLA</sequence>
<feature type="binding site" evidence="8">
    <location>
        <position position="161"/>
    </location>
    <ligand>
        <name>substrate</name>
    </ligand>
</feature>
<name>H2C8A7_9CREN</name>
<comment type="subcellular location">
    <subcellularLocation>
        <location evidence="6">Cytoplasm</location>
    </subcellularLocation>
    <subcellularLocation>
        <location evidence="6">Secreted</location>
    </subcellularLocation>
    <subcellularLocation>
        <location evidence="6">Cell surface</location>
    </subcellularLocation>
    <text evidence="6">Fractions of enolase are present in both the cytoplasm and on the cell surface.</text>
</comment>
<evidence type="ECO:0000256" key="9">
    <source>
        <dbReference type="PIRSR" id="PIRSR001400-3"/>
    </source>
</evidence>
<dbReference type="PIRSF" id="PIRSF001400">
    <property type="entry name" value="Enolase"/>
    <property type="match status" value="1"/>
</dbReference>
<evidence type="ECO:0000256" key="6">
    <source>
        <dbReference type="HAMAP-Rule" id="MF_00318"/>
    </source>
</evidence>
<reference evidence="12 13" key="1">
    <citation type="submission" date="2012-01" db="EMBL/GenBank/DDBJ databases">
        <title>Improved High-Quality Draft sequence of Metallosphaera yellowstonensis MK1.</title>
        <authorList>
            <consortium name="US DOE Joint Genome Institute"/>
            <person name="Lucas S."/>
            <person name="Han J."/>
            <person name="Cheng J.-F."/>
            <person name="Goodwin L."/>
            <person name="Pitluck S."/>
            <person name="Peters L."/>
            <person name="Teshima H."/>
            <person name="Detter J.C."/>
            <person name="Han C."/>
            <person name="Tapia R."/>
            <person name="Land M."/>
            <person name="Hauser L."/>
            <person name="Kyrpides N."/>
            <person name="Kozubal M."/>
            <person name="Macur R.E."/>
            <person name="Jay Z."/>
            <person name="Inskeep W."/>
            <person name="Woyke T."/>
        </authorList>
    </citation>
    <scope>NUCLEOTIDE SEQUENCE [LARGE SCALE GENOMIC DNA]</scope>
    <source>
        <strain evidence="12 13">MK1</strain>
    </source>
</reference>
<evidence type="ECO:0000256" key="4">
    <source>
        <dbReference type="ARBA" id="ARBA00023152"/>
    </source>
</evidence>
<keyword evidence="6 9" id="KW-0479">Metal-binding</keyword>
<protein>
    <recommendedName>
        <fullName evidence="6">Enolase</fullName>
        <ecNumber evidence="6">4.2.1.11</ecNumber>
    </recommendedName>
    <alternativeName>
        <fullName evidence="6">2-phospho-D-glycerate hydro-lyase</fullName>
    </alternativeName>
    <alternativeName>
        <fullName evidence="6">2-phosphoglycerate dehydratase</fullName>
    </alternativeName>
</protein>
<dbReference type="Gene3D" id="3.30.390.10">
    <property type="entry name" value="Enolase-like, N-terminal domain"/>
    <property type="match status" value="1"/>
</dbReference>
<dbReference type="GO" id="GO:0004634">
    <property type="term" value="F:phosphopyruvate hydratase activity"/>
    <property type="evidence" value="ECO:0007669"/>
    <property type="project" value="UniProtKB-UniRule"/>
</dbReference>
<dbReference type="HAMAP" id="MF_00318">
    <property type="entry name" value="Enolase"/>
    <property type="match status" value="1"/>
</dbReference>
<gene>
    <name evidence="6" type="primary">eno</name>
    <name evidence="12" type="ORF">MetMK1DRAFT_00028150</name>
</gene>